<dbReference type="Proteomes" id="UP000265515">
    <property type="component" value="Unassembled WGS sequence"/>
</dbReference>
<feature type="region of interest" description="Disordered" evidence="1">
    <location>
        <begin position="289"/>
        <end position="366"/>
    </location>
</feature>
<keyword evidence="3" id="KW-1185">Reference proteome</keyword>
<evidence type="ECO:0000313" key="2">
    <source>
        <dbReference type="EMBL" id="GBG81382.1"/>
    </source>
</evidence>
<sequence>MERDGKEYGLGRSKGCSNPPPANSVASMVDVVEYTPMDENEDDELDIPDEATKLAPGDPIPPNFCEDLNTMCFLEDKHTRTSEDKRGHDIIWHDDIFEPCIQGGEWKMAVKYVNGWRTIGRMAKDIWLKTTEQAILYRVQRENPRESETSTKAKEKQLFIALRAAQQLEYNYKFYDLCTSPSRGSIDWKINRTADLRSAESMEVNSRENVVPLYEAVAGNTKGEQREDDGTTSSVNAPLPKVGNTSACKKSVIAVSVATGDTSQGVHASLDKPSDASATYRSLLATGAAMGGRSEMESESAVAMSVTRMSLHPPSSTNKGDALCKTTPQGGTAGDEGKGGNAEGSQHSRNLENMTTDDEDGAEGAH</sequence>
<reference evidence="2 3" key="1">
    <citation type="journal article" date="2018" name="Cell">
        <title>The Chara Genome: Secondary Complexity and Implications for Plant Terrestrialization.</title>
        <authorList>
            <person name="Nishiyama T."/>
            <person name="Sakayama H."/>
            <person name="Vries J.D."/>
            <person name="Buschmann H."/>
            <person name="Saint-Marcoux D."/>
            <person name="Ullrich K.K."/>
            <person name="Haas F.B."/>
            <person name="Vanderstraeten L."/>
            <person name="Becker D."/>
            <person name="Lang D."/>
            <person name="Vosolsobe S."/>
            <person name="Rombauts S."/>
            <person name="Wilhelmsson P.K.I."/>
            <person name="Janitza P."/>
            <person name="Kern R."/>
            <person name="Heyl A."/>
            <person name="Rumpler F."/>
            <person name="Villalobos L.I.A.C."/>
            <person name="Clay J.M."/>
            <person name="Skokan R."/>
            <person name="Toyoda A."/>
            <person name="Suzuki Y."/>
            <person name="Kagoshima H."/>
            <person name="Schijlen E."/>
            <person name="Tajeshwar N."/>
            <person name="Catarino B."/>
            <person name="Hetherington A.J."/>
            <person name="Saltykova A."/>
            <person name="Bonnot C."/>
            <person name="Breuninger H."/>
            <person name="Symeonidi A."/>
            <person name="Radhakrishnan G.V."/>
            <person name="Van Nieuwerburgh F."/>
            <person name="Deforce D."/>
            <person name="Chang C."/>
            <person name="Karol K.G."/>
            <person name="Hedrich R."/>
            <person name="Ulvskov P."/>
            <person name="Glockner G."/>
            <person name="Delwiche C.F."/>
            <person name="Petrasek J."/>
            <person name="Van de Peer Y."/>
            <person name="Friml J."/>
            <person name="Beilby M."/>
            <person name="Dolan L."/>
            <person name="Kohara Y."/>
            <person name="Sugano S."/>
            <person name="Fujiyama A."/>
            <person name="Delaux P.-M."/>
            <person name="Quint M."/>
            <person name="TheiBen G."/>
            <person name="Hagemann M."/>
            <person name="Harholt J."/>
            <person name="Dunand C."/>
            <person name="Zachgo S."/>
            <person name="Langdale J."/>
            <person name="Maumus F."/>
            <person name="Straeten D.V.D."/>
            <person name="Gould S.B."/>
            <person name="Rensing S.A."/>
        </authorList>
    </citation>
    <scope>NUCLEOTIDE SEQUENCE [LARGE SCALE GENOMIC DNA]</scope>
    <source>
        <strain evidence="2 3">S276</strain>
    </source>
</reference>
<dbReference type="AlphaFoldDB" id="A0A388LGR5"/>
<feature type="compositionally biased region" description="Polar residues" evidence="1">
    <location>
        <begin position="343"/>
        <end position="354"/>
    </location>
</feature>
<name>A0A388LGR5_CHABU</name>
<gene>
    <name evidence="2" type="ORF">CBR_g32056</name>
</gene>
<feature type="compositionally biased region" description="Acidic residues" evidence="1">
    <location>
        <begin position="355"/>
        <end position="366"/>
    </location>
</feature>
<feature type="region of interest" description="Disordered" evidence="1">
    <location>
        <begin position="219"/>
        <end position="239"/>
    </location>
</feature>
<proteinExistence type="predicted"/>
<dbReference type="Gramene" id="GBG81382">
    <property type="protein sequence ID" value="GBG81382"/>
    <property type="gene ID" value="CBR_g32056"/>
</dbReference>
<evidence type="ECO:0000256" key="1">
    <source>
        <dbReference type="SAM" id="MobiDB-lite"/>
    </source>
</evidence>
<comment type="caution">
    <text evidence="2">The sequence shown here is derived from an EMBL/GenBank/DDBJ whole genome shotgun (WGS) entry which is preliminary data.</text>
</comment>
<protein>
    <submittedName>
        <fullName evidence="2">Uncharacterized protein</fullName>
    </submittedName>
</protein>
<accession>A0A388LGR5</accession>
<feature type="region of interest" description="Disordered" evidence="1">
    <location>
        <begin position="1"/>
        <end position="24"/>
    </location>
</feature>
<evidence type="ECO:0000313" key="3">
    <source>
        <dbReference type="Proteomes" id="UP000265515"/>
    </source>
</evidence>
<feature type="compositionally biased region" description="Gly residues" evidence="1">
    <location>
        <begin position="331"/>
        <end position="342"/>
    </location>
</feature>
<dbReference type="EMBL" id="BFEA01000373">
    <property type="protein sequence ID" value="GBG81382.1"/>
    <property type="molecule type" value="Genomic_DNA"/>
</dbReference>
<organism evidence="2 3">
    <name type="scientific">Chara braunii</name>
    <name type="common">Braun's stonewort</name>
    <dbReference type="NCBI Taxonomy" id="69332"/>
    <lineage>
        <taxon>Eukaryota</taxon>
        <taxon>Viridiplantae</taxon>
        <taxon>Streptophyta</taxon>
        <taxon>Charophyceae</taxon>
        <taxon>Charales</taxon>
        <taxon>Characeae</taxon>
        <taxon>Chara</taxon>
    </lineage>
</organism>